<dbReference type="OrthoDB" id="1306134at2759"/>
<dbReference type="STRING" id="4096.A0A1U7YH73"/>
<evidence type="ECO:0000256" key="1">
    <source>
        <dbReference type="SAM" id="MobiDB-lite"/>
    </source>
</evidence>
<sequence>MKQSRGKVDGGVSRKGRVMTCINCGETKHNARGCDKPPNKEKRQGMLDEDEEVGQHPQEEINLTAPQCNQASQGLEFVFMPTPSVYRETSSCVAAFEHPELEDEPAIRRMVMSEEKTRLQQRQQPSQPSGSRVIAFKGNYNGLSIPSNLPYSPESLTWKGKAAITGRQLEMQSSQRIEKLVPRKRNK</sequence>
<dbReference type="SUPFAM" id="SSF57756">
    <property type="entry name" value="Retrovirus zinc finger-like domains"/>
    <property type="match status" value="1"/>
</dbReference>
<evidence type="ECO:0000313" key="2">
    <source>
        <dbReference type="Proteomes" id="UP000189701"/>
    </source>
</evidence>
<reference evidence="3" key="2">
    <citation type="submission" date="2025-08" db="UniProtKB">
        <authorList>
            <consortium name="RefSeq"/>
        </authorList>
    </citation>
    <scope>IDENTIFICATION</scope>
    <source>
        <tissue evidence="3">Leaf</tissue>
    </source>
</reference>
<evidence type="ECO:0000313" key="3">
    <source>
        <dbReference type="RefSeq" id="XP_009801291.1"/>
    </source>
</evidence>
<keyword evidence="2" id="KW-1185">Reference proteome</keyword>
<reference evidence="2" key="1">
    <citation type="journal article" date="2013" name="Genome Biol.">
        <title>Reference genomes and transcriptomes of Nicotiana sylvestris and Nicotiana tomentosiformis.</title>
        <authorList>
            <person name="Sierro N."/>
            <person name="Battey J.N."/>
            <person name="Ouadi S."/>
            <person name="Bovet L."/>
            <person name="Goepfert S."/>
            <person name="Bakaher N."/>
            <person name="Peitsch M.C."/>
            <person name="Ivanov N.V."/>
        </authorList>
    </citation>
    <scope>NUCLEOTIDE SEQUENCE [LARGE SCALE GENOMIC DNA]</scope>
</reference>
<dbReference type="GO" id="GO:0003676">
    <property type="term" value="F:nucleic acid binding"/>
    <property type="evidence" value="ECO:0007669"/>
    <property type="project" value="InterPro"/>
</dbReference>
<accession>A0A1U7YH73</accession>
<organism evidence="2 3">
    <name type="scientific">Nicotiana sylvestris</name>
    <name type="common">Wood tobacco</name>
    <name type="synonym">South American tobacco</name>
    <dbReference type="NCBI Taxonomy" id="4096"/>
    <lineage>
        <taxon>Eukaryota</taxon>
        <taxon>Viridiplantae</taxon>
        <taxon>Streptophyta</taxon>
        <taxon>Embryophyta</taxon>
        <taxon>Tracheophyta</taxon>
        <taxon>Spermatophyta</taxon>
        <taxon>Magnoliopsida</taxon>
        <taxon>eudicotyledons</taxon>
        <taxon>Gunneridae</taxon>
        <taxon>Pentapetalae</taxon>
        <taxon>asterids</taxon>
        <taxon>lamiids</taxon>
        <taxon>Solanales</taxon>
        <taxon>Solanaceae</taxon>
        <taxon>Nicotianoideae</taxon>
        <taxon>Nicotianeae</taxon>
        <taxon>Nicotiana</taxon>
    </lineage>
</organism>
<protein>
    <submittedName>
        <fullName evidence="3">Uncharacterized protein LOC104247055</fullName>
    </submittedName>
</protein>
<proteinExistence type="predicted"/>
<dbReference type="AlphaFoldDB" id="A0A1U7YH73"/>
<dbReference type="Proteomes" id="UP000189701">
    <property type="component" value="Unplaced"/>
</dbReference>
<name>A0A1U7YH73_NICSY</name>
<gene>
    <name evidence="3" type="primary">LOC104247055</name>
</gene>
<feature type="compositionally biased region" description="Basic and acidic residues" evidence="1">
    <location>
        <begin position="27"/>
        <end position="46"/>
    </location>
</feature>
<feature type="region of interest" description="Disordered" evidence="1">
    <location>
        <begin position="167"/>
        <end position="187"/>
    </location>
</feature>
<dbReference type="GO" id="GO:0008270">
    <property type="term" value="F:zinc ion binding"/>
    <property type="evidence" value="ECO:0007669"/>
    <property type="project" value="InterPro"/>
</dbReference>
<dbReference type="RefSeq" id="XP_009801291.1">
    <property type="nucleotide sequence ID" value="XM_009802989.1"/>
</dbReference>
<feature type="region of interest" description="Disordered" evidence="1">
    <location>
        <begin position="27"/>
        <end position="61"/>
    </location>
</feature>
<dbReference type="InterPro" id="IPR036875">
    <property type="entry name" value="Znf_CCHC_sf"/>
</dbReference>